<dbReference type="OrthoDB" id="2223991at2"/>
<keyword evidence="1" id="KW-1133">Transmembrane helix</keyword>
<dbReference type="RefSeq" id="WP_115270351.1">
    <property type="nucleotide sequence ID" value="NZ_JBNPNB010000030.1"/>
</dbReference>
<reference evidence="2 3" key="1">
    <citation type="submission" date="2018-06" db="EMBL/GenBank/DDBJ databases">
        <authorList>
            <consortium name="Pathogen Informatics"/>
            <person name="Doyle S."/>
        </authorList>
    </citation>
    <scope>NUCLEOTIDE SEQUENCE [LARGE SCALE GENOMIC DNA]</scope>
    <source>
        <strain evidence="2 3">NCTC12224</strain>
    </source>
</reference>
<proteinExistence type="predicted"/>
<dbReference type="GeneID" id="78357302"/>
<feature type="transmembrane region" description="Helical" evidence="1">
    <location>
        <begin position="35"/>
        <end position="56"/>
    </location>
</feature>
<protein>
    <submittedName>
        <fullName evidence="2">Membrane protein</fullName>
    </submittedName>
</protein>
<evidence type="ECO:0000313" key="2">
    <source>
        <dbReference type="EMBL" id="SUN62741.1"/>
    </source>
</evidence>
<gene>
    <name evidence="2" type="ORF">NCTC12224_02048</name>
</gene>
<sequence length="117" mass="13428">MSIFSLVILVTALLFLYFVIRGINKNKILFDQAAMWLVLGILMVICALFPSIPGWFSRILGFQLTSNFVLFLAVILLMVLLFFQTIQISKQKEAIKDLIQEVSMVKKDIREDGDKRD</sequence>
<dbReference type="InterPro" id="IPR019277">
    <property type="entry name" value="DUF2304"/>
</dbReference>
<dbReference type="Pfam" id="PF10066">
    <property type="entry name" value="DUF2304"/>
    <property type="match status" value="1"/>
</dbReference>
<dbReference type="EMBL" id="UHFN01000007">
    <property type="protein sequence ID" value="SUN62741.1"/>
    <property type="molecule type" value="Genomic_DNA"/>
</dbReference>
<keyword evidence="1" id="KW-0472">Membrane</keyword>
<dbReference type="AlphaFoldDB" id="A0A380KCS1"/>
<name>A0A380KCS1_9STRE</name>
<organism evidence="2 3">
    <name type="scientific">Streptococcus hyointestinalis</name>
    <dbReference type="NCBI Taxonomy" id="1337"/>
    <lineage>
        <taxon>Bacteria</taxon>
        <taxon>Bacillati</taxon>
        <taxon>Bacillota</taxon>
        <taxon>Bacilli</taxon>
        <taxon>Lactobacillales</taxon>
        <taxon>Streptococcaceae</taxon>
        <taxon>Streptococcus</taxon>
    </lineage>
</organism>
<dbReference type="Proteomes" id="UP000254924">
    <property type="component" value="Unassembled WGS sequence"/>
</dbReference>
<feature type="transmembrane region" description="Helical" evidence="1">
    <location>
        <begin position="68"/>
        <end position="86"/>
    </location>
</feature>
<feature type="transmembrane region" description="Helical" evidence="1">
    <location>
        <begin position="6"/>
        <end position="23"/>
    </location>
</feature>
<accession>A0A380KCS1</accession>
<keyword evidence="3" id="KW-1185">Reference proteome</keyword>
<evidence type="ECO:0000313" key="3">
    <source>
        <dbReference type="Proteomes" id="UP000254924"/>
    </source>
</evidence>
<evidence type="ECO:0000256" key="1">
    <source>
        <dbReference type="SAM" id="Phobius"/>
    </source>
</evidence>
<keyword evidence="1" id="KW-0812">Transmembrane</keyword>